<keyword evidence="4" id="KW-1185">Reference proteome</keyword>
<dbReference type="Proteomes" id="UP001185792">
    <property type="component" value="Unassembled WGS sequence"/>
</dbReference>
<dbReference type="InterPro" id="IPR011055">
    <property type="entry name" value="Dup_hybrid_motif"/>
</dbReference>
<sequence>MPLAPWERALCVGAASGPTTEPGHFWEALFEKSLDHPGPPAGTSPRSERRGGALASVAAGTMVVAAAGVAAAALLHTEAPSSAQTTTLAMSRVEPPTTSAPPPVVLPPLPAPLDALAASLQELTPGQGSALIAPPPPPAAPPRSAMPTTGTVTSGYGARWGTSHDGLDIANTIGTPVISTTDGVVIESGPANGFGLWIRVRQDDGTIGIYGHINETLVAAGQQVSAGEQIATVGNRGYSTGPHLHYEVWAEDGTKLDPVQWLGNRGVEVG</sequence>
<dbReference type="PANTHER" id="PTHR21666">
    <property type="entry name" value="PEPTIDASE-RELATED"/>
    <property type="match status" value="1"/>
</dbReference>
<gene>
    <name evidence="3" type="ORF">R4198_24390</name>
</gene>
<dbReference type="RefSeq" id="WP_317714802.1">
    <property type="nucleotide sequence ID" value="NZ_JAWLUM010000006.1"/>
</dbReference>
<keyword evidence="3" id="KW-0378">Hydrolase</keyword>
<dbReference type="EMBL" id="JAWLUM010000006">
    <property type="protein sequence ID" value="MDV7136842.1"/>
    <property type="molecule type" value="Genomic_DNA"/>
</dbReference>
<dbReference type="CDD" id="cd12797">
    <property type="entry name" value="M23_peptidase"/>
    <property type="match status" value="1"/>
</dbReference>
<feature type="region of interest" description="Disordered" evidence="1">
    <location>
        <begin position="32"/>
        <end position="52"/>
    </location>
</feature>
<dbReference type="GO" id="GO:0016787">
    <property type="term" value="F:hydrolase activity"/>
    <property type="evidence" value="ECO:0007669"/>
    <property type="project" value="UniProtKB-KW"/>
</dbReference>
<accession>A0ABU4F1R0</accession>
<evidence type="ECO:0000313" key="3">
    <source>
        <dbReference type="EMBL" id="MDV7136842.1"/>
    </source>
</evidence>
<dbReference type="InterPro" id="IPR016047">
    <property type="entry name" value="M23ase_b-sheet_dom"/>
</dbReference>
<evidence type="ECO:0000259" key="2">
    <source>
        <dbReference type="Pfam" id="PF01551"/>
    </source>
</evidence>
<feature type="domain" description="M23ase beta-sheet core" evidence="2">
    <location>
        <begin position="163"/>
        <end position="258"/>
    </location>
</feature>
<dbReference type="Pfam" id="PF01551">
    <property type="entry name" value="Peptidase_M23"/>
    <property type="match status" value="1"/>
</dbReference>
<protein>
    <submittedName>
        <fullName evidence="3">M23 family metallopeptidase</fullName>
        <ecNumber evidence="3">3.4.-.-</ecNumber>
    </submittedName>
</protein>
<evidence type="ECO:0000313" key="4">
    <source>
        <dbReference type="Proteomes" id="UP001185792"/>
    </source>
</evidence>
<comment type="caution">
    <text evidence="3">The sequence shown here is derived from an EMBL/GenBank/DDBJ whole genome shotgun (WGS) entry which is preliminary data.</text>
</comment>
<feature type="region of interest" description="Disordered" evidence="1">
    <location>
        <begin position="80"/>
        <end position="101"/>
    </location>
</feature>
<dbReference type="Gene3D" id="2.70.70.10">
    <property type="entry name" value="Glucose Permease (Domain IIA)"/>
    <property type="match status" value="1"/>
</dbReference>
<dbReference type="PANTHER" id="PTHR21666:SF270">
    <property type="entry name" value="MUREIN HYDROLASE ACTIVATOR ENVC"/>
    <property type="match status" value="1"/>
</dbReference>
<dbReference type="SUPFAM" id="SSF51261">
    <property type="entry name" value="Duplicated hybrid motif"/>
    <property type="match status" value="1"/>
</dbReference>
<dbReference type="EC" id="3.4.-.-" evidence="3"/>
<proteinExistence type="predicted"/>
<organism evidence="3 4">
    <name type="scientific">Williamsia marianensis</name>
    <dbReference type="NCBI Taxonomy" id="85044"/>
    <lineage>
        <taxon>Bacteria</taxon>
        <taxon>Bacillati</taxon>
        <taxon>Actinomycetota</taxon>
        <taxon>Actinomycetes</taxon>
        <taxon>Mycobacteriales</taxon>
        <taxon>Nocardiaceae</taxon>
        <taxon>Williamsia</taxon>
    </lineage>
</organism>
<reference evidence="3 4" key="1">
    <citation type="submission" date="2023-10" db="EMBL/GenBank/DDBJ databases">
        <title>Development of a sustainable strategy for remediation of hydrocarbon-contaminated territories based on the waste exchange concept.</title>
        <authorList>
            <person name="Krivoruchko A."/>
        </authorList>
    </citation>
    <scope>NUCLEOTIDE SEQUENCE [LARGE SCALE GENOMIC DNA]</scope>
    <source>
        <strain evidence="3 4">IEGM 1236</strain>
    </source>
</reference>
<evidence type="ECO:0000256" key="1">
    <source>
        <dbReference type="SAM" id="MobiDB-lite"/>
    </source>
</evidence>
<dbReference type="InterPro" id="IPR050570">
    <property type="entry name" value="Cell_wall_metabolism_enzyme"/>
</dbReference>
<name>A0ABU4F1R0_WILMA</name>
<feature type="compositionally biased region" description="Polar residues" evidence="1">
    <location>
        <begin position="80"/>
        <end position="89"/>
    </location>
</feature>